<dbReference type="Proteomes" id="UP000799750">
    <property type="component" value="Unassembled WGS sequence"/>
</dbReference>
<keyword evidence="2" id="KW-1185">Reference proteome</keyword>
<accession>A0A6A6RD14</accession>
<name>A0A6A6RD14_9PEZI</name>
<organism evidence="1 2">
    <name type="scientific">Lophium mytilinum</name>
    <dbReference type="NCBI Taxonomy" id="390894"/>
    <lineage>
        <taxon>Eukaryota</taxon>
        <taxon>Fungi</taxon>
        <taxon>Dikarya</taxon>
        <taxon>Ascomycota</taxon>
        <taxon>Pezizomycotina</taxon>
        <taxon>Dothideomycetes</taxon>
        <taxon>Pleosporomycetidae</taxon>
        <taxon>Mytilinidiales</taxon>
        <taxon>Mytilinidiaceae</taxon>
        <taxon>Lophium</taxon>
    </lineage>
</organism>
<protein>
    <submittedName>
        <fullName evidence="1">Uncharacterized protein</fullName>
    </submittedName>
</protein>
<dbReference type="EMBL" id="MU004181">
    <property type="protein sequence ID" value="KAF2502768.1"/>
    <property type="molecule type" value="Genomic_DNA"/>
</dbReference>
<proteinExistence type="predicted"/>
<gene>
    <name evidence="1" type="ORF">BU16DRAFT_576701</name>
</gene>
<dbReference type="AlphaFoldDB" id="A0A6A6RD14"/>
<evidence type="ECO:0000313" key="1">
    <source>
        <dbReference type="EMBL" id="KAF2502768.1"/>
    </source>
</evidence>
<reference evidence="1" key="1">
    <citation type="journal article" date="2020" name="Stud. Mycol.">
        <title>101 Dothideomycetes genomes: a test case for predicting lifestyles and emergence of pathogens.</title>
        <authorList>
            <person name="Haridas S."/>
            <person name="Albert R."/>
            <person name="Binder M."/>
            <person name="Bloem J."/>
            <person name="Labutti K."/>
            <person name="Salamov A."/>
            <person name="Andreopoulos B."/>
            <person name="Baker S."/>
            <person name="Barry K."/>
            <person name="Bills G."/>
            <person name="Bluhm B."/>
            <person name="Cannon C."/>
            <person name="Castanera R."/>
            <person name="Culley D."/>
            <person name="Daum C."/>
            <person name="Ezra D."/>
            <person name="Gonzalez J."/>
            <person name="Henrissat B."/>
            <person name="Kuo A."/>
            <person name="Liang C."/>
            <person name="Lipzen A."/>
            <person name="Lutzoni F."/>
            <person name="Magnuson J."/>
            <person name="Mondo S."/>
            <person name="Nolan M."/>
            <person name="Ohm R."/>
            <person name="Pangilinan J."/>
            <person name="Park H.-J."/>
            <person name="Ramirez L."/>
            <person name="Alfaro M."/>
            <person name="Sun H."/>
            <person name="Tritt A."/>
            <person name="Yoshinaga Y."/>
            <person name="Zwiers L.-H."/>
            <person name="Turgeon B."/>
            <person name="Goodwin S."/>
            <person name="Spatafora J."/>
            <person name="Crous P."/>
            <person name="Grigoriev I."/>
        </authorList>
    </citation>
    <scope>NUCLEOTIDE SEQUENCE</scope>
    <source>
        <strain evidence="1">CBS 269.34</strain>
    </source>
</reference>
<evidence type="ECO:0000313" key="2">
    <source>
        <dbReference type="Proteomes" id="UP000799750"/>
    </source>
</evidence>
<sequence length="161" mass="18041">MPYYLRTVTKSSNGAGVVWNTVGQELLATSIRSWASGFRRRECSVQICMNTYLHPLLRCSSQPDTSQCQRVYHFKRLILQSGLFRTISIQSSETLLTITKANNGIPGCSNCLVGVDLLRSLNCKAHAHLNKDNVSETSVYGCLDVLERPTNIYDNIDIRIV</sequence>